<dbReference type="InterPro" id="IPR036188">
    <property type="entry name" value="FAD/NAD-bd_sf"/>
</dbReference>
<evidence type="ECO:0000256" key="6">
    <source>
        <dbReference type="ARBA" id="ARBA00023002"/>
    </source>
</evidence>
<evidence type="ECO:0000256" key="4">
    <source>
        <dbReference type="ARBA" id="ARBA00022827"/>
    </source>
</evidence>
<keyword evidence="6 8" id="KW-0560">Oxidoreductase</keyword>
<evidence type="ECO:0000256" key="2">
    <source>
        <dbReference type="ARBA" id="ARBA00010139"/>
    </source>
</evidence>
<proteinExistence type="inferred from homology"/>
<dbReference type="RefSeq" id="WP_324264004.1">
    <property type="nucleotide sequence ID" value="NZ_JAWLNX010000002.1"/>
</dbReference>
<protein>
    <submittedName>
        <fullName evidence="8">NAD(P)/FAD-dependent oxidoreductase</fullName>
        <ecNumber evidence="8">1.14.13.-</ecNumber>
    </submittedName>
</protein>
<dbReference type="Pfam" id="PF13738">
    <property type="entry name" value="Pyr_redox_3"/>
    <property type="match status" value="1"/>
</dbReference>
<keyword evidence="7" id="KW-0503">Monooxygenase</keyword>
<keyword evidence="3" id="KW-0285">Flavoprotein</keyword>
<evidence type="ECO:0000313" key="8">
    <source>
        <dbReference type="EMBL" id="MEB3366427.1"/>
    </source>
</evidence>
<dbReference type="GO" id="GO:0016491">
    <property type="term" value="F:oxidoreductase activity"/>
    <property type="evidence" value="ECO:0007669"/>
    <property type="project" value="UniProtKB-KW"/>
</dbReference>
<name>A0ABU6A4D6_9PSEU</name>
<keyword evidence="4" id="KW-0274">FAD</keyword>
<evidence type="ECO:0000256" key="3">
    <source>
        <dbReference type="ARBA" id="ARBA00022630"/>
    </source>
</evidence>
<accession>A0ABU6A4D6</accession>
<sequence length="548" mass="61415">MNDTRNIPAQLDAVVVGAGFSGLYMLYKLRRLGMSAKVVEAGADVGGTWYWNKYPGARCDVESMHYSYSFDRELEQEWEWTEKYPSQPEIHAYISHVADRHDLRRDIVLNTKVTEARFDEESSRWTVRTDEGDEVSARYCIMAVGCLSKPKLPEIPGIENYTGNWYHTSHWPEERVDFSGQRVAVIGTGSSGIQAIPILAERADHLTVFQRTANFSLPTFNGPIDQDLVAGIKAEYPRIREEARMSGFGIAVEEPTQSALEVDDEERRSKYTERWNRGNLTGVLQAYTDLLVDERANETAAEFVRGKVREVVRDPEKAEILCPRGYAFGTKRPCLDTGYYETFNREDVDLVDLRATPLVEITENGVRTTEREHEFDSIVFATGFDAMTGALLSIDIVGRDGVSLQEKWAEGPTTYLGLTTTGFPNLFTITGPGSPSVLSNMIVSIEQHVDWISDLLSHMSQQELAVVEPTESAEKQWSDHVQECGEATLFTKTDSWYMGANVPGKPRVFMPYIGGVGPYRQKCDEVAANGYEGFALQKADDTALDPIS</sequence>
<keyword evidence="9" id="KW-1185">Reference proteome</keyword>
<dbReference type="PANTHER" id="PTHR43098:SF3">
    <property type="entry name" value="L-ORNITHINE N(5)-MONOOXYGENASE-RELATED"/>
    <property type="match status" value="1"/>
</dbReference>
<dbReference type="Gene3D" id="3.50.50.60">
    <property type="entry name" value="FAD/NAD(P)-binding domain"/>
    <property type="match status" value="2"/>
</dbReference>
<dbReference type="PANTHER" id="PTHR43098">
    <property type="entry name" value="L-ORNITHINE N(5)-MONOOXYGENASE-RELATED"/>
    <property type="match status" value="1"/>
</dbReference>
<evidence type="ECO:0000313" key="9">
    <source>
        <dbReference type="Proteomes" id="UP001327093"/>
    </source>
</evidence>
<dbReference type="Proteomes" id="UP001327093">
    <property type="component" value="Unassembled WGS sequence"/>
</dbReference>
<dbReference type="SUPFAM" id="SSF51905">
    <property type="entry name" value="FAD/NAD(P)-binding domain"/>
    <property type="match status" value="2"/>
</dbReference>
<organism evidence="8 9">
    <name type="scientific">Saccharopolyspora mangrovi</name>
    <dbReference type="NCBI Taxonomy" id="3082379"/>
    <lineage>
        <taxon>Bacteria</taxon>
        <taxon>Bacillati</taxon>
        <taxon>Actinomycetota</taxon>
        <taxon>Actinomycetes</taxon>
        <taxon>Pseudonocardiales</taxon>
        <taxon>Pseudonocardiaceae</taxon>
        <taxon>Saccharopolyspora</taxon>
    </lineage>
</organism>
<evidence type="ECO:0000256" key="7">
    <source>
        <dbReference type="ARBA" id="ARBA00023033"/>
    </source>
</evidence>
<evidence type="ECO:0000256" key="1">
    <source>
        <dbReference type="ARBA" id="ARBA00001974"/>
    </source>
</evidence>
<dbReference type="EC" id="1.14.13.-" evidence="8"/>
<keyword evidence="5" id="KW-0521">NADP</keyword>
<evidence type="ECO:0000256" key="5">
    <source>
        <dbReference type="ARBA" id="ARBA00022857"/>
    </source>
</evidence>
<comment type="cofactor">
    <cofactor evidence="1">
        <name>FAD</name>
        <dbReference type="ChEBI" id="CHEBI:57692"/>
    </cofactor>
</comment>
<comment type="caution">
    <text evidence="8">The sequence shown here is derived from an EMBL/GenBank/DDBJ whole genome shotgun (WGS) entry which is preliminary data.</text>
</comment>
<dbReference type="EMBL" id="JAWLNX010000002">
    <property type="protein sequence ID" value="MEB3366427.1"/>
    <property type="molecule type" value="Genomic_DNA"/>
</dbReference>
<reference evidence="8 9" key="1">
    <citation type="submission" date="2023-10" db="EMBL/GenBank/DDBJ databases">
        <title>Saccharopolyspora sp. nov., isolated from mangrove soil.</title>
        <authorList>
            <person name="Lu Y."/>
            <person name="Liu W."/>
        </authorList>
    </citation>
    <scope>NUCLEOTIDE SEQUENCE [LARGE SCALE GENOMIC DNA]</scope>
    <source>
        <strain evidence="8 9">S2-29</strain>
    </source>
</reference>
<dbReference type="InterPro" id="IPR050775">
    <property type="entry name" value="FAD-binding_Monooxygenases"/>
</dbReference>
<comment type="similarity">
    <text evidence="2">Belongs to the FAD-binding monooxygenase family.</text>
</comment>
<gene>
    <name evidence="8" type="ORF">R4I43_03335</name>
</gene>